<dbReference type="PANTHER" id="PTHR31655">
    <property type="entry name" value="PROTEIN FAM78A"/>
    <property type="match status" value="1"/>
</dbReference>
<accession>A0AAN9AYS3</accession>
<proteinExistence type="predicted"/>
<reference evidence="1 2" key="1">
    <citation type="submission" date="2024-02" db="EMBL/GenBank/DDBJ databases">
        <title>Chromosome-scale genome assembly of the rough periwinkle Littorina saxatilis.</title>
        <authorList>
            <person name="De Jode A."/>
            <person name="Faria R."/>
            <person name="Formenti G."/>
            <person name="Sims Y."/>
            <person name="Smith T.P."/>
            <person name="Tracey A."/>
            <person name="Wood J.M.D."/>
            <person name="Zagrodzka Z.B."/>
            <person name="Johannesson K."/>
            <person name="Butlin R.K."/>
            <person name="Leder E.H."/>
        </authorList>
    </citation>
    <scope>NUCLEOTIDE SEQUENCE [LARGE SCALE GENOMIC DNA]</scope>
    <source>
        <strain evidence="1">Snail1</strain>
        <tissue evidence="1">Muscle</tissue>
    </source>
</reference>
<dbReference type="Proteomes" id="UP001374579">
    <property type="component" value="Unassembled WGS sequence"/>
</dbReference>
<protein>
    <recommendedName>
        <fullName evidence="3">Protein FAM78B</fullName>
    </recommendedName>
</protein>
<evidence type="ECO:0000313" key="1">
    <source>
        <dbReference type="EMBL" id="KAK7094780.1"/>
    </source>
</evidence>
<name>A0AAN9AYS3_9CAEN</name>
<dbReference type="PANTHER" id="PTHR31655:SF7">
    <property type="entry name" value="PROTEIN FAM78A"/>
    <property type="match status" value="1"/>
</dbReference>
<keyword evidence="2" id="KW-1185">Reference proteome</keyword>
<organism evidence="1 2">
    <name type="scientific">Littorina saxatilis</name>
    <dbReference type="NCBI Taxonomy" id="31220"/>
    <lineage>
        <taxon>Eukaryota</taxon>
        <taxon>Metazoa</taxon>
        <taxon>Spiralia</taxon>
        <taxon>Lophotrochozoa</taxon>
        <taxon>Mollusca</taxon>
        <taxon>Gastropoda</taxon>
        <taxon>Caenogastropoda</taxon>
        <taxon>Littorinimorpha</taxon>
        <taxon>Littorinoidea</taxon>
        <taxon>Littorinidae</taxon>
        <taxon>Littorina</taxon>
    </lineage>
</organism>
<dbReference type="AlphaFoldDB" id="A0AAN9AYS3"/>
<evidence type="ECO:0000313" key="2">
    <source>
        <dbReference type="Proteomes" id="UP001374579"/>
    </source>
</evidence>
<dbReference type="EMBL" id="JBAMIC010000018">
    <property type="protein sequence ID" value="KAK7094780.1"/>
    <property type="molecule type" value="Genomic_DNA"/>
</dbReference>
<evidence type="ECO:0008006" key="3">
    <source>
        <dbReference type="Google" id="ProtNLM"/>
    </source>
</evidence>
<sequence>MDQSVPSTEETGRTSSLLWRSELNRENNNSSETICVGPGERDGPLIRVLRIEAKIDNEPTQIDETSPAVLKYRTPNFRASATVEISPFCEPEAWKVGWIQACTDMKFHNTYGKEGYTSWEFPELTSGKQSMISDCDGRHYPWYGSRNETVIFKGPCDRYQTATVFMNDNFHPHVTWRNPANRHQLEPNLTHIIRDQSFYVWLVAWNMVTMKSFVLQTISWRMQLEIEVDPSKPLGQRSCLVSNPVPTQPSLLDYNVPIPRCALTPPCANSAQMLVWHPRRGRPVCVIPPVWKTEAHRLKRDSKL</sequence>
<comment type="caution">
    <text evidence="1">The sequence shown here is derived from an EMBL/GenBank/DDBJ whole genome shotgun (WGS) entry which is preliminary data.</text>
</comment>
<dbReference type="InterPro" id="IPR029638">
    <property type="entry name" value="FAM78"/>
</dbReference>
<gene>
    <name evidence="1" type="ORF">V1264_006283</name>
</gene>